<proteinExistence type="predicted"/>
<dbReference type="Proteomes" id="UP000598174">
    <property type="component" value="Unassembled WGS sequence"/>
</dbReference>
<organism evidence="1 2">
    <name type="scientific">Paractinoplanes ferrugineus</name>
    <dbReference type="NCBI Taxonomy" id="113564"/>
    <lineage>
        <taxon>Bacteria</taxon>
        <taxon>Bacillati</taxon>
        <taxon>Actinomycetota</taxon>
        <taxon>Actinomycetes</taxon>
        <taxon>Micromonosporales</taxon>
        <taxon>Micromonosporaceae</taxon>
        <taxon>Paractinoplanes</taxon>
    </lineage>
</organism>
<dbReference type="EMBL" id="BOMM01000081">
    <property type="protein sequence ID" value="GIE16269.1"/>
    <property type="molecule type" value="Genomic_DNA"/>
</dbReference>
<name>A0A919JBI8_9ACTN</name>
<reference evidence="1" key="1">
    <citation type="submission" date="2021-01" db="EMBL/GenBank/DDBJ databases">
        <title>Whole genome shotgun sequence of Actinoplanes ferrugineus NBRC 15555.</title>
        <authorList>
            <person name="Komaki H."/>
            <person name="Tamura T."/>
        </authorList>
    </citation>
    <scope>NUCLEOTIDE SEQUENCE</scope>
    <source>
        <strain evidence="1">NBRC 15555</strain>
    </source>
</reference>
<evidence type="ECO:0000313" key="1">
    <source>
        <dbReference type="EMBL" id="GIE16269.1"/>
    </source>
</evidence>
<accession>A0A919JBI8</accession>
<protein>
    <submittedName>
        <fullName evidence="1">Uncharacterized protein</fullName>
    </submittedName>
</protein>
<dbReference type="AlphaFoldDB" id="A0A919JBI8"/>
<gene>
    <name evidence="1" type="ORF">Afe05nite_81090</name>
</gene>
<sequence length="71" mass="7168">MSCFGNAAELLGLGGHGTHSTKSATKSLEISYSLCYVASMPNPITRPVFAPAPTGAAPAGQTWVDTSGVDA</sequence>
<keyword evidence="2" id="KW-1185">Reference proteome</keyword>
<evidence type="ECO:0000313" key="2">
    <source>
        <dbReference type="Proteomes" id="UP000598174"/>
    </source>
</evidence>
<comment type="caution">
    <text evidence="1">The sequence shown here is derived from an EMBL/GenBank/DDBJ whole genome shotgun (WGS) entry which is preliminary data.</text>
</comment>